<feature type="compositionally biased region" description="Basic and acidic residues" evidence="1">
    <location>
        <begin position="36"/>
        <end position="81"/>
    </location>
</feature>
<evidence type="ECO:0000256" key="2">
    <source>
        <dbReference type="SAM" id="SignalP"/>
    </source>
</evidence>
<accession>A0A7G5EMP8</accession>
<feature type="region of interest" description="Disordered" evidence="1">
    <location>
        <begin position="31"/>
        <end position="90"/>
    </location>
</feature>
<evidence type="ECO:0000313" key="4">
    <source>
        <dbReference type="Proteomes" id="UP000515240"/>
    </source>
</evidence>
<proteinExistence type="predicted"/>
<organism evidence="3 4">
    <name type="scientific">Comamonas piscis</name>
    <dbReference type="NCBI Taxonomy" id="1562974"/>
    <lineage>
        <taxon>Bacteria</taxon>
        <taxon>Pseudomonadati</taxon>
        <taxon>Pseudomonadota</taxon>
        <taxon>Betaproteobacteria</taxon>
        <taxon>Burkholderiales</taxon>
        <taxon>Comamonadaceae</taxon>
        <taxon>Comamonas</taxon>
    </lineage>
</organism>
<dbReference type="Pfam" id="PF11776">
    <property type="entry name" value="RcnB"/>
    <property type="match status" value="1"/>
</dbReference>
<dbReference type="Gene3D" id="3.10.450.160">
    <property type="entry name" value="inner membrane protein cigr"/>
    <property type="match status" value="1"/>
</dbReference>
<gene>
    <name evidence="3" type="ORF">HS961_21815</name>
</gene>
<sequence>MSTTHSRLSRLAGLGSLALALAGALAFSAPAQAQPDGRHGERHYQRDDRRGHADHRRWERERERDRRYHEQRRDYRHDHRPPPRVVVVPDRGRGIGPRNDWYRGGYVPAPYRGYSYVVGDWRGHRLSAPPRGYQWIQYGGDYLLIAVGSGLIANIVINGY</sequence>
<feature type="chain" id="PRO_5028800858" evidence="2">
    <location>
        <begin position="34"/>
        <end position="160"/>
    </location>
</feature>
<evidence type="ECO:0000313" key="3">
    <source>
        <dbReference type="EMBL" id="QMV75273.1"/>
    </source>
</evidence>
<keyword evidence="2" id="KW-0732">Signal</keyword>
<dbReference type="InterPro" id="IPR006311">
    <property type="entry name" value="TAT_signal"/>
</dbReference>
<protein>
    <submittedName>
        <fullName evidence="3">RcnB family protein</fullName>
    </submittedName>
</protein>
<name>A0A7G5EMP8_9BURK</name>
<evidence type="ECO:0000256" key="1">
    <source>
        <dbReference type="SAM" id="MobiDB-lite"/>
    </source>
</evidence>
<dbReference type="EMBL" id="CP058554">
    <property type="protein sequence ID" value="QMV75273.1"/>
    <property type="molecule type" value="Genomic_DNA"/>
</dbReference>
<dbReference type="KEGG" id="cpis:HS961_21815"/>
<dbReference type="PROSITE" id="PS51318">
    <property type="entry name" value="TAT"/>
    <property type="match status" value="1"/>
</dbReference>
<feature type="signal peptide" evidence="2">
    <location>
        <begin position="1"/>
        <end position="33"/>
    </location>
</feature>
<dbReference type="RefSeq" id="WP_182325530.1">
    <property type="nucleotide sequence ID" value="NZ_CP058554.1"/>
</dbReference>
<reference evidence="3 4" key="1">
    <citation type="journal article" date="2020" name="G3 (Bethesda)">
        <title>CeMbio - The Caenorhabditis elegans Microbiome Resource.</title>
        <authorList>
            <person name="Dirksen P."/>
            <person name="Assie A."/>
            <person name="Zimmermann J."/>
            <person name="Zhang F."/>
            <person name="Tietje A.M."/>
            <person name="Marsh S.A."/>
            <person name="Felix M.A."/>
            <person name="Shapira M."/>
            <person name="Kaleta C."/>
            <person name="Schulenburg H."/>
            <person name="Samuel B."/>
        </authorList>
    </citation>
    <scope>NUCLEOTIDE SEQUENCE [LARGE SCALE GENOMIC DNA]</scope>
    <source>
        <strain evidence="3 4">BIGb0172</strain>
    </source>
</reference>
<keyword evidence="4" id="KW-1185">Reference proteome</keyword>
<dbReference type="AlphaFoldDB" id="A0A7G5EMP8"/>
<dbReference type="InterPro" id="IPR024572">
    <property type="entry name" value="RcnB"/>
</dbReference>
<dbReference type="Proteomes" id="UP000515240">
    <property type="component" value="Chromosome"/>
</dbReference>